<evidence type="ECO:0000256" key="4">
    <source>
        <dbReference type="ARBA" id="ARBA00022842"/>
    </source>
</evidence>
<dbReference type="Pfam" id="PF00571">
    <property type="entry name" value="CBS"/>
    <property type="match status" value="2"/>
</dbReference>
<evidence type="ECO:0000256" key="2">
    <source>
        <dbReference type="ARBA" id="ARBA00022448"/>
    </source>
</evidence>
<evidence type="ECO:0000313" key="12">
    <source>
        <dbReference type="Proteomes" id="UP001239019"/>
    </source>
</evidence>
<evidence type="ECO:0000256" key="9">
    <source>
        <dbReference type="PROSITE-ProRule" id="PRU00703"/>
    </source>
</evidence>
<dbReference type="Gene3D" id="3.30.465.10">
    <property type="match status" value="1"/>
</dbReference>
<dbReference type="InterPro" id="IPR000644">
    <property type="entry name" value="CBS_dom"/>
</dbReference>
<feature type="domain" description="CBS" evidence="10">
    <location>
        <begin position="137"/>
        <end position="194"/>
    </location>
</feature>
<keyword evidence="4" id="KW-0460">Magnesium</keyword>
<dbReference type="CDD" id="cd04590">
    <property type="entry name" value="CBS_pair_CorC_HlyC_assoc"/>
    <property type="match status" value="1"/>
</dbReference>
<dbReference type="SMART" id="SM00116">
    <property type="entry name" value="CBS"/>
    <property type="match status" value="2"/>
</dbReference>
<evidence type="ECO:0000256" key="7">
    <source>
        <dbReference type="ARBA" id="ARBA00037273"/>
    </source>
</evidence>
<reference evidence="11 12" key="1">
    <citation type="submission" date="2023-08" db="EMBL/GenBank/DDBJ databases">
        <title>Whole-genome sequencing of halo(alkali)philic microorganisms from hypersaline lakes.</title>
        <authorList>
            <person name="Sorokin D.Y."/>
            <person name="Abbas B."/>
            <person name="Merkel A.Y."/>
        </authorList>
    </citation>
    <scope>NUCLEOTIDE SEQUENCE [LARGE SCALE GENOMIC DNA]</scope>
    <source>
        <strain evidence="11 12">AB-CW4</strain>
    </source>
</reference>
<dbReference type="InterPro" id="IPR036318">
    <property type="entry name" value="FAD-bd_PCMH-like_sf"/>
</dbReference>
<protein>
    <recommendedName>
        <fullName evidence="8">Magnesium and cobalt efflux protein CorC</fullName>
    </recommendedName>
</protein>
<keyword evidence="3" id="KW-0677">Repeat</keyword>
<name>A0ABU0W6P2_9GAMM</name>
<feature type="domain" description="CBS" evidence="10">
    <location>
        <begin position="71"/>
        <end position="130"/>
    </location>
</feature>
<dbReference type="EMBL" id="JAVDDT010000003">
    <property type="protein sequence ID" value="MDQ2069666.1"/>
    <property type="molecule type" value="Genomic_DNA"/>
</dbReference>
<dbReference type="SMART" id="SM01091">
    <property type="entry name" value="CorC_HlyC"/>
    <property type="match status" value="1"/>
</dbReference>
<dbReference type="InterPro" id="IPR005170">
    <property type="entry name" value="Transptr-assoc_dom"/>
</dbReference>
<keyword evidence="6" id="KW-0170">Cobalt</keyword>
<dbReference type="SUPFAM" id="SSF56176">
    <property type="entry name" value="FAD-binding/transporter-associated domain-like"/>
    <property type="match status" value="1"/>
</dbReference>
<comment type="similarity">
    <text evidence="1">Belongs to the UPF0053 family.</text>
</comment>
<dbReference type="PANTHER" id="PTHR22777">
    <property type="entry name" value="HEMOLYSIN-RELATED"/>
    <property type="match status" value="1"/>
</dbReference>
<comment type="function">
    <text evidence="7">Plays a role in the transport of magnesium and cobalt ions.</text>
</comment>
<evidence type="ECO:0000256" key="3">
    <source>
        <dbReference type="ARBA" id="ARBA00022737"/>
    </source>
</evidence>
<dbReference type="SUPFAM" id="SSF54631">
    <property type="entry name" value="CBS-domain pair"/>
    <property type="match status" value="1"/>
</dbReference>
<keyword evidence="5 9" id="KW-0129">CBS domain</keyword>
<dbReference type="Pfam" id="PF03471">
    <property type="entry name" value="CorC_HlyC"/>
    <property type="match status" value="1"/>
</dbReference>
<dbReference type="PROSITE" id="PS51371">
    <property type="entry name" value="CBS"/>
    <property type="match status" value="2"/>
</dbReference>
<evidence type="ECO:0000313" key="11">
    <source>
        <dbReference type="EMBL" id="MDQ2069666.1"/>
    </source>
</evidence>
<evidence type="ECO:0000256" key="5">
    <source>
        <dbReference type="ARBA" id="ARBA00023122"/>
    </source>
</evidence>
<comment type="caution">
    <text evidence="11">The sequence shown here is derived from an EMBL/GenBank/DDBJ whole genome shotgun (WGS) entry which is preliminary data.</text>
</comment>
<keyword evidence="12" id="KW-1185">Reference proteome</keyword>
<gene>
    <name evidence="11" type="ORF">RBH19_07260</name>
</gene>
<dbReference type="PANTHER" id="PTHR22777:SF27">
    <property type="entry name" value="MAGNESIUM AND COBALT EFFLUX PROTEIN CORC"/>
    <property type="match status" value="1"/>
</dbReference>
<dbReference type="Proteomes" id="UP001239019">
    <property type="component" value="Unassembled WGS sequence"/>
</dbReference>
<evidence type="ECO:0000256" key="1">
    <source>
        <dbReference type="ARBA" id="ARBA00006337"/>
    </source>
</evidence>
<accession>A0ABU0W6P2</accession>
<evidence type="ECO:0000256" key="6">
    <source>
        <dbReference type="ARBA" id="ARBA00023285"/>
    </source>
</evidence>
<proteinExistence type="inferred from homology"/>
<evidence type="ECO:0000256" key="8">
    <source>
        <dbReference type="ARBA" id="ARBA00040729"/>
    </source>
</evidence>
<keyword evidence="2" id="KW-0813">Transport</keyword>
<sequence length="293" mass="32987">MSDDKQTDNDSNGIKGLFGRIGQAFSGEPRDRVELVDVLREAQRRELFDVDAQAMLEGVLEVSEMQVRDIMVPRGQMVVIRRDDSLEEVLKTVIESGHSRFPVIGENRDEVTGVVLAKDLLRYFAEGQVGGFNVREYIRPASFIPESKRLNVLLSDFRNSRNHMALVVDEYGGVSGLVTIEDVLEQIVGDIDDETDTQDDEGDLTRHSDTRFTVRALMPVEDFNEALGCEFSDEEFDTIGGLVTHAFGHLPKRGETTAMNGYRFRVLRADSRRIHLLEVITPKAVRPKSDNDD</sequence>
<dbReference type="InterPro" id="IPR016169">
    <property type="entry name" value="FAD-bd_PCMH_sub2"/>
</dbReference>
<dbReference type="InterPro" id="IPR046342">
    <property type="entry name" value="CBS_dom_sf"/>
</dbReference>
<dbReference type="InterPro" id="IPR044751">
    <property type="entry name" value="Ion_transp-like_CBS"/>
</dbReference>
<evidence type="ECO:0000259" key="10">
    <source>
        <dbReference type="PROSITE" id="PS51371"/>
    </source>
</evidence>
<dbReference type="RefSeq" id="WP_306728163.1">
    <property type="nucleotide sequence ID" value="NZ_JAVDDT010000003.1"/>
</dbReference>
<dbReference type="Pfam" id="PF21917">
    <property type="entry name" value="NMB0537_N"/>
    <property type="match status" value="1"/>
</dbReference>
<organism evidence="11 12">
    <name type="scientific">Natronospira bacteriovora</name>
    <dbReference type="NCBI Taxonomy" id="3069753"/>
    <lineage>
        <taxon>Bacteria</taxon>
        <taxon>Pseudomonadati</taxon>
        <taxon>Pseudomonadota</taxon>
        <taxon>Gammaproteobacteria</taxon>
        <taxon>Natronospirales</taxon>
        <taxon>Natronospiraceae</taxon>
        <taxon>Natronospira</taxon>
    </lineage>
</organism>
<dbReference type="InterPro" id="IPR054115">
    <property type="entry name" value="CorC_N"/>
</dbReference>
<dbReference type="Gene3D" id="3.10.580.10">
    <property type="entry name" value="CBS-domain"/>
    <property type="match status" value="1"/>
</dbReference>